<comment type="caution">
    <text evidence="2">The sequence shown here is derived from an EMBL/GenBank/DDBJ whole genome shotgun (WGS) entry which is preliminary data.</text>
</comment>
<dbReference type="RefSeq" id="WP_354619577.1">
    <property type="nucleotide sequence ID" value="NZ_JBEWYP010000011.1"/>
</dbReference>
<dbReference type="SUPFAM" id="SSF47781">
    <property type="entry name" value="RuvA domain 2-like"/>
    <property type="match status" value="3"/>
</dbReference>
<keyword evidence="1" id="KW-0472">Membrane</keyword>
<keyword evidence="1" id="KW-0812">Transmembrane</keyword>
<evidence type="ECO:0000256" key="1">
    <source>
        <dbReference type="SAM" id="Phobius"/>
    </source>
</evidence>
<sequence length="292" mass="33474">MRKKDRTSHFRFNKKERNGMFFLLAIIIVLQVGYFYLKLYPASHVSSLIIDKDFQEKIEALKSNRDTLRIYPFNPNFINDHKGYVLGLSVNEIDRLHAYRAEGKFVNSISDFQQVTQIGDSLLAKISPYFKFPEWTRKTASTLPSVNKSREVGSNSKGAITVSDLNTASADELRLVRGIGEKLSARIIKFRDRLGGFLEEDQVYHVYGLEREVADRVLARFKLLSKPNISKININTATSDEMAQLIYIPYELSRAIVAYREENGGITSFEELTEIQGFPEDKIDIIKLYLSL</sequence>
<dbReference type="EMBL" id="JBEWYP010000011">
    <property type="protein sequence ID" value="MET7030786.1"/>
    <property type="molecule type" value="Genomic_DNA"/>
</dbReference>
<gene>
    <name evidence="2" type="ORF">ABXZ32_15360</name>
</gene>
<reference evidence="2 3" key="1">
    <citation type="submission" date="2024-07" db="EMBL/GenBank/DDBJ databases">
        <title>The genome sequence of type strain Sediminicola luteus GDMCC 1.2596T.</title>
        <authorList>
            <person name="Liu Y."/>
        </authorList>
    </citation>
    <scope>NUCLEOTIDE SEQUENCE [LARGE SCALE GENOMIC DNA]</scope>
    <source>
        <strain evidence="2 3">GDMCC 1.2596</strain>
    </source>
</reference>
<dbReference type="PANTHER" id="PTHR21180">
    <property type="entry name" value="ENDONUCLEASE/EXONUCLEASE/PHOSPHATASE FAMILY DOMAIN-CONTAINING PROTEIN 1"/>
    <property type="match status" value="1"/>
</dbReference>
<proteinExistence type="predicted"/>
<dbReference type="Gene3D" id="1.10.150.280">
    <property type="entry name" value="AF1531-like domain"/>
    <property type="match status" value="2"/>
</dbReference>
<keyword evidence="1" id="KW-1133">Transmembrane helix</keyword>
<dbReference type="InterPro" id="IPR051675">
    <property type="entry name" value="Endo/Exo/Phosphatase_dom_1"/>
</dbReference>
<dbReference type="PANTHER" id="PTHR21180:SF32">
    <property type="entry name" value="ENDONUCLEASE_EXONUCLEASE_PHOSPHATASE FAMILY DOMAIN-CONTAINING PROTEIN 1"/>
    <property type="match status" value="1"/>
</dbReference>
<protein>
    <submittedName>
        <fullName evidence="2">Helix-hairpin-helix domain-containing protein</fullName>
    </submittedName>
</protein>
<keyword evidence="3" id="KW-1185">Reference proteome</keyword>
<feature type="transmembrane region" description="Helical" evidence="1">
    <location>
        <begin position="20"/>
        <end position="37"/>
    </location>
</feature>
<evidence type="ECO:0000313" key="3">
    <source>
        <dbReference type="Proteomes" id="UP001549773"/>
    </source>
</evidence>
<evidence type="ECO:0000313" key="2">
    <source>
        <dbReference type="EMBL" id="MET7030786.1"/>
    </source>
</evidence>
<name>A0ABV2TZT5_9FLAO</name>
<organism evidence="2 3">
    <name type="scientific">Sediminicola luteus</name>
    <dbReference type="NCBI Taxonomy" id="319238"/>
    <lineage>
        <taxon>Bacteria</taxon>
        <taxon>Pseudomonadati</taxon>
        <taxon>Bacteroidota</taxon>
        <taxon>Flavobacteriia</taxon>
        <taxon>Flavobacteriales</taxon>
        <taxon>Flavobacteriaceae</taxon>
        <taxon>Sediminicola</taxon>
    </lineage>
</organism>
<dbReference type="Pfam" id="PF12836">
    <property type="entry name" value="HHH_3"/>
    <property type="match status" value="2"/>
</dbReference>
<dbReference type="InterPro" id="IPR010994">
    <property type="entry name" value="RuvA_2-like"/>
</dbReference>
<dbReference type="Proteomes" id="UP001549773">
    <property type="component" value="Unassembled WGS sequence"/>
</dbReference>
<accession>A0ABV2TZT5</accession>